<evidence type="ECO:0000256" key="1">
    <source>
        <dbReference type="SAM" id="MobiDB-lite"/>
    </source>
</evidence>
<protein>
    <recommendedName>
        <fullName evidence="5">Fimbrial assembly protein</fullName>
    </recommendedName>
</protein>
<keyword evidence="4" id="KW-1185">Reference proteome</keyword>
<evidence type="ECO:0008006" key="5">
    <source>
        <dbReference type="Google" id="ProtNLM"/>
    </source>
</evidence>
<dbReference type="RefSeq" id="WP_317935189.1">
    <property type="nucleotide sequence ID" value="NZ_JAUBDH010000003.1"/>
</dbReference>
<name>A0ABU4G1V7_9BACL</name>
<dbReference type="Proteomes" id="UP001280629">
    <property type="component" value="Unassembled WGS sequence"/>
</dbReference>
<evidence type="ECO:0000313" key="4">
    <source>
        <dbReference type="Proteomes" id="UP001280629"/>
    </source>
</evidence>
<reference evidence="3 4" key="1">
    <citation type="submission" date="2023-06" db="EMBL/GenBank/DDBJ databases">
        <title>Sporosarcina sp. nov., isolated from Korean traditional fermented seafood 'Jeotgal'.</title>
        <authorList>
            <person name="Yang A.-I."/>
            <person name="Shin N.-R."/>
        </authorList>
    </citation>
    <scope>NUCLEOTIDE SEQUENCE [LARGE SCALE GENOMIC DNA]</scope>
    <source>
        <strain evidence="3 4">KCTC3840</strain>
    </source>
</reference>
<comment type="caution">
    <text evidence="3">The sequence shown here is derived from an EMBL/GenBank/DDBJ whole genome shotgun (WGS) entry which is preliminary data.</text>
</comment>
<feature type="transmembrane region" description="Helical" evidence="2">
    <location>
        <begin position="17"/>
        <end position="39"/>
    </location>
</feature>
<keyword evidence="2" id="KW-0472">Membrane</keyword>
<evidence type="ECO:0000313" key="3">
    <source>
        <dbReference type="EMBL" id="MDW0109642.1"/>
    </source>
</evidence>
<proteinExistence type="predicted"/>
<keyword evidence="2" id="KW-0812">Transmembrane</keyword>
<keyword evidence="2" id="KW-1133">Transmembrane helix</keyword>
<accession>A0ABU4G1V7</accession>
<feature type="region of interest" description="Disordered" evidence="1">
    <location>
        <begin position="201"/>
        <end position="243"/>
    </location>
</feature>
<feature type="compositionally biased region" description="Acidic residues" evidence="1">
    <location>
        <begin position="207"/>
        <end position="243"/>
    </location>
</feature>
<gene>
    <name evidence="3" type="ORF">QT716_06185</name>
</gene>
<organism evidence="3 4">
    <name type="scientific">Sporosarcina aquimarina</name>
    <dbReference type="NCBI Taxonomy" id="114975"/>
    <lineage>
        <taxon>Bacteria</taxon>
        <taxon>Bacillati</taxon>
        <taxon>Bacillota</taxon>
        <taxon>Bacilli</taxon>
        <taxon>Bacillales</taxon>
        <taxon>Caryophanaceae</taxon>
        <taxon>Sporosarcina</taxon>
    </lineage>
</organism>
<sequence>MLVDINLLPEKEKERSILLYVALAVLGAALLFWLVFFILTRSTASDTERLDDQLANLQVTQAELTERLNRSDTAQVYDQLATSVQWAQNYRYETAPLLDDLVSQLPRHGFFRSFAFAAPHQATVEIQFDDKTEAAYYLTRISASEFIETASIESITTEDINEEDSDSTEPQKKATANLLPRYLVTYTIFFTDNRLTVDGAAPVLPEDATEEETASDAEETPADTTNDEDTAVPEEEGSDADSN</sequence>
<dbReference type="EMBL" id="JAUBDH010000003">
    <property type="protein sequence ID" value="MDW0109642.1"/>
    <property type="molecule type" value="Genomic_DNA"/>
</dbReference>
<evidence type="ECO:0000256" key="2">
    <source>
        <dbReference type="SAM" id="Phobius"/>
    </source>
</evidence>